<name>A0A542SLL8_9MICO</name>
<proteinExistence type="predicted"/>
<dbReference type="EMBL" id="VFNV01000001">
    <property type="protein sequence ID" value="TQK75512.1"/>
    <property type="molecule type" value="Genomic_DNA"/>
</dbReference>
<dbReference type="RefSeq" id="WP_142110913.1">
    <property type="nucleotide sequence ID" value="NZ_BAAATB010000005.1"/>
</dbReference>
<accession>A0A542SLL8</accession>
<dbReference type="OrthoDB" id="4792297at2"/>
<dbReference type="AlphaFoldDB" id="A0A542SLL8"/>
<evidence type="ECO:0000313" key="1">
    <source>
        <dbReference type="EMBL" id="TQK75512.1"/>
    </source>
</evidence>
<evidence type="ECO:0000313" key="2">
    <source>
        <dbReference type="Proteomes" id="UP000316181"/>
    </source>
</evidence>
<organism evidence="1 2">
    <name type="scientific">Rarobacter incanus</name>
    <dbReference type="NCBI Taxonomy" id="153494"/>
    <lineage>
        <taxon>Bacteria</taxon>
        <taxon>Bacillati</taxon>
        <taxon>Actinomycetota</taxon>
        <taxon>Actinomycetes</taxon>
        <taxon>Micrococcales</taxon>
        <taxon>Rarobacteraceae</taxon>
        <taxon>Rarobacter</taxon>
    </lineage>
</organism>
<dbReference type="Proteomes" id="UP000316181">
    <property type="component" value="Unassembled WGS sequence"/>
</dbReference>
<sequence length="150" mass="15513">MNNAPTTRAVLMTQVATAEALAATCAIHGVQATALPSEIGAYIPSDAATAERLATSLSSAITAVPFLLLSVADDRLSVHRYQDGERGEDVPGALVLDSLPADVENFLLGTVTIGDLAGGVDSGSIGRWKALRILARTSRALKAQAKGRTE</sequence>
<protein>
    <submittedName>
        <fullName evidence="1">Uncharacterized protein</fullName>
    </submittedName>
</protein>
<gene>
    <name evidence="1" type="ORF">FB389_0139</name>
</gene>
<reference evidence="1 2" key="1">
    <citation type="submission" date="2019-06" db="EMBL/GenBank/DDBJ databases">
        <title>Sequencing the genomes of 1000 actinobacteria strains.</title>
        <authorList>
            <person name="Klenk H.-P."/>
        </authorList>
    </citation>
    <scope>NUCLEOTIDE SEQUENCE [LARGE SCALE GENOMIC DNA]</scope>
    <source>
        <strain evidence="1 2">DSM 10596</strain>
    </source>
</reference>
<comment type="caution">
    <text evidence="1">The sequence shown here is derived from an EMBL/GenBank/DDBJ whole genome shotgun (WGS) entry which is preliminary data.</text>
</comment>
<keyword evidence="2" id="KW-1185">Reference proteome</keyword>